<organism evidence="1 2">
    <name type="scientific">Meloidogyne enterolobii</name>
    <name type="common">Root-knot nematode worm</name>
    <name type="synonym">Meloidogyne mayaguensis</name>
    <dbReference type="NCBI Taxonomy" id="390850"/>
    <lineage>
        <taxon>Eukaryota</taxon>
        <taxon>Metazoa</taxon>
        <taxon>Ecdysozoa</taxon>
        <taxon>Nematoda</taxon>
        <taxon>Chromadorea</taxon>
        <taxon>Rhabditida</taxon>
        <taxon>Tylenchina</taxon>
        <taxon>Tylenchomorpha</taxon>
        <taxon>Tylenchoidea</taxon>
        <taxon>Meloidogynidae</taxon>
        <taxon>Meloidogyninae</taxon>
        <taxon>Meloidogyne</taxon>
    </lineage>
</organism>
<comment type="caution">
    <text evidence="1">The sequence shown here is derived from an EMBL/GenBank/DDBJ whole genome shotgun (WGS) entry which is preliminary data.</text>
</comment>
<protein>
    <submittedName>
        <fullName evidence="1">Uncharacterized protein</fullName>
    </submittedName>
</protein>
<keyword evidence="2" id="KW-1185">Reference proteome</keyword>
<dbReference type="EMBL" id="CAVMJV010000028">
    <property type="protein sequence ID" value="CAK5075731.1"/>
    <property type="molecule type" value="Genomic_DNA"/>
</dbReference>
<gene>
    <name evidence="1" type="ORF">MENTE1834_LOCUS22554</name>
</gene>
<evidence type="ECO:0000313" key="2">
    <source>
        <dbReference type="Proteomes" id="UP001497535"/>
    </source>
</evidence>
<name>A0ACB0Z9U1_MELEN</name>
<proteinExistence type="predicted"/>
<dbReference type="Proteomes" id="UP001497535">
    <property type="component" value="Unassembled WGS sequence"/>
</dbReference>
<accession>A0ACB0Z9U1</accession>
<sequence length="291" mass="34294">MTENVSSDFELIQIDDAMEVENNCNNIQMDEFYVQIRNKWKDIEDDFRCCNNRCINTKKPFGVCIKGNGYINLINKEIIKYYNCLEGKGMNDLAFVTAKYKFYKTEDFINYSLFYFEIKIGEGISDENDVDFGIQNRGRTDKNLNFILQWNLNKTFLNRMLIPFSLNPPDDLKCKYEIGFNIFGEYIFYRMKPNDKKFKIENFSWNNGDIFGCGLIYPPTKINEFPYIFFTQNGQIIGKAILLKDNFDCFHPYIGLANCCLVEANFGNDLGNKPFIYNFKKHPVLKEFYED</sequence>
<reference evidence="1" key="1">
    <citation type="submission" date="2023-11" db="EMBL/GenBank/DDBJ databases">
        <authorList>
            <person name="Poullet M."/>
        </authorList>
    </citation>
    <scope>NUCLEOTIDE SEQUENCE</scope>
    <source>
        <strain evidence="1">E1834</strain>
    </source>
</reference>
<evidence type="ECO:0000313" key="1">
    <source>
        <dbReference type="EMBL" id="CAK5075731.1"/>
    </source>
</evidence>